<dbReference type="AlphaFoldDB" id="A0A837NZJ1"/>
<feature type="domain" description="Response regulatory" evidence="4">
    <location>
        <begin position="10"/>
        <end position="131"/>
    </location>
</feature>
<evidence type="ECO:0000256" key="3">
    <source>
        <dbReference type="SAM" id="MobiDB-lite"/>
    </source>
</evidence>
<evidence type="ECO:0000313" key="5">
    <source>
        <dbReference type="EMBL" id="KPL94744.1"/>
    </source>
</evidence>
<dbReference type="InterPro" id="IPR011006">
    <property type="entry name" value="CheY-like_superfamily"/>
</dbReference>
<organism evidence="5 6">
    <name type="scientific">Vibrio splendidus</name>
    <dbReference type="NCBI Taxonomy" id="29497"/>
    <lineage>
        <taxon>Bacteria</taxon>
        <taxon>Pseudomonadati</taxon>
        <taxon>Pseudomonadota</taxon>
        <taxon>Gammaproteobacteria</taxon>
        <taxon>Vibrionales</taxon>
        <taxon>Vibrionaceae</taxon>
        <taxon>Vibrio</taxon>
    </lineage>
</organism>
<comment type="caution">
    <text evidence="5">The sequence shown here is derived from an EMBL/GenBank/DDBJ whole genome shotgun (WGS) entry which is preliminary data.</text>
</comment>
<keyword evidence="1 2" id="KW-0597">Phosphoprotein</keyword>
<gene>
    <name evidence="5" type="ORF">AN168_09540</name>
</gene>
<sequence length="530" mass="59796">MDLTLPTDLRVLIVDDSKSATMLIKQQLSSLGISHDCIFIATDYRQAIKAVETHSFHVLLIDYHLEQSFTGFELLGILYRNRLIDHTVATILVSGDMRQETVLTALSGEAHHFVSKPINTQSLGKKIQSAVSVSKKLTQLNDLYPITNLERLTQALAISPNGNSVQFEATLIEHLIGGKEWDLLSSTINNSNTKMHPTKLVAEALILDSLGKPNLAIEMLHNYLIAQPLSLNVIDCLSCIYEKHNMLLPALKLAIRAFEMTPSISHRAIRAIDLAENVDNNTLMLIKLGEMYATHISSADIDIIHSISAHFSSLKATYQRETQLKYKRILLEHANQFTELVNLKLPVKQQQQVLASLALFQSNILLIENSPQVAHKKVIRASTLLANNFYNQPTHLLLQLLPLLTHFGEYSLYHLVAECLKARGETINHQLESQDVDPSTCVNIENSDSIQELKDYIHNYPYSIAAKLDYIYAVHKAHIEENLRHEYLKQLAQLELPPRWSQWLSDSLRSGFSTKPPSPFSTYSRQESIC</sequence>
<dbReference type="InterPro" id="IPR050595">
    <property type="entry name" value="Bact_response_regulator"/>
</dbReference>
<reference evidence="5 6" key="1">
    <citation type="submission" date="2015-08" db="EMBL/GenBank/DDBJ databases">
        <title>Draft Genome Sequence of Vibrio splendidus UCD-SED7.</title>
        <authorList>
            <person name="Lee R.D."/>
            <person name="Lang J.M."/>
            <person name="Coil D.A."/>
            <person name="Jospin G."/>
            <person name="Eisen J.A."/>
        </authorList>
    </citation>
    <scope>NUCLEOTIDE SEQUENCE [LARGE SCALE GENOMIC DNA]</scope>
    <source>
        <strain evidence="5 6">UCD-SED7</strain>
    </source>
</reference>
<dbReference type="PROSITE" id="PS50110">
    <property type="entry name" value="RESPONSE_REGULATORY"/>
    <property type="match status" value="1"/>
</dbReference>
<feature type="modified residue" description="4-aspartylphosphate" evidence="2">
    <location>
        <position position="62"/>
    </location>
</feature>
<dbReference type="SMART" id="SM00448">
    <property type="entry name" value="REC"/>
    <property type="match status" value="1"/>
</dbReference>
<dbReference type="GO" id="GO:0000160">
    <property type="term" value="P:phosphorelay signal transduction system"/>
    <property type="evidence" value="ECO:0007669"/>
    <property type="project" value="InterPro"/>
</dbReference>
<name>A0A837NZJ1_VIBSP</name>
<dbReference type="InterPro" id="IPR001789">
    <property type="entry name" value="Sig_transdc_resp-reg_receiver"/>
</dbReference>
<proteinExistence type="predicted"/>
<evidence type="ECO:0000259" key="4">
    <source>
        <dbReference type="PROSITE" id="PS50110"/>
    </source>
</evidence>
<evidence type="ECO:0000313" key="6">
    <source>
        <dbReference type="Proteomes" id="UP000050463"/>
    </source>
</evidence>
<evidence type="ECO:0000256" key="2">
    <source>
        <dbReference type="PROSITE-ProRule" id="PRU00169"/>
    </source>
</evidence>
<dbReference type="Gene3D" id="3.40.50.2300">
    <property type="match status" value="1"/>
</dbReference>
<dbReference type="PANTHER" id="PTHR44591:SF3">
    <property type="entry name" value="RESPONSE REGULATORY DOMAIN-CONTAINING PROTEIN"/>
    <property type="match status" value="1"/>
</dbReference>
<evidence type="ECO:0000256" key="1">
    <source>
        <dbReference type="ARBA" id="ARBA00022553"/>
    </source>
</evidence>
<dbReference type="SUPFAM" id="SSF52172">
    <property type="entry name" value="CheY-like"/>
    <property type="match status" value="1"/>
</dbReference>
<dbReference type="Pfam" id="PF00072">
    <property type="entry name" value="Response_reg"/>
    <property type="match status" value="1"/>
</dbReference>
<accession>A0A837NZJ1</accession>
<dbReference type="RefSeq" id="WP_054546944.1">
    <property type="nucleotide sequence ID" value="NZ_LIZK01000003.1"/>
</dbReference>
<dbReference type="Proteomes" id="UP000050463">
    <property type="component" value="Unassembled WGS sequence"/>
</dbReference>
<dbReference type="EMBL" id="LIZK01000003">
    <property type="protein sequence ID" value="KPL94744.1"/>
    <property type="molecule type" value="Genomic_DNA"/>
</dbReference>
<protein>
    <submittedName>
        <fullName evidence="5">Chemotaxis protein CheY</fullName>
    </submittedName>
</protein>
<dbReference type="PANTHER" id="PTHR44591">
    <property type="entry name" value="STRESS RESPONSE REGULATOR PROTEIN 1"/>
    <property type="match status" value="1"/>
</dbReference>
<feature type="region of interest" description="Disordered" evidence="3">
    <location>
        <begin position="511"/>
        <end position="530"/>
    </location>
</feature>